<dbReference type="Proteomes" id="UP000218811">
    <property type="component" value="Unassembled WGS sequence"/>
</dbReference>
<dbReference type="OMA" id="QQKKPMF"/>
<feature type="compositionally biased region" description="Basic and acidic residues" evidence="1">
    <location>
        <begin position="451"/>
        <end position="460"/>
    </location>
</feature>
<evidence type="ECO:0000313" key="3">
    <source>
        <dbReference type="Proteomes" id="UP000218811"/>
    </source>
</evidence>
<feature type="compositionally biased region" description="Acidic residues" evidence="1">
    <location>
        <begin position="605"/>
        <end position="618"/>
    </location>
</feature>
<sequence>MADSLSVEASRAKRAERLQSRFRDRGGVFVPATHNTLLDALLARGVDGESPTKARARRRSTASRKSVGSPLRADAQQSARKGKPRASIAPKAKPRKSIKPDDATINEPGEAKERALEKAAKPVSKPRSRKSTNDPQRSEGQQTAAADEPVAGPSRSHTFADNPSGKKPSKSAPLEIKKKSLDTKSKSTSSKKAAPSTKKALTQSAKPLSAITEADEEDEDLAPPTRPTKRTRPALAAADTAEDEPPKRKPAKTAQAAPRVSRAPPVRGPAEDDSDDIPLVQLIKSARGRGKLKEQGADAARPRQAANDVADRQEPAAAPKAKAAKRKVPRVPDSGDESGEEDAPPASGRSTKASTAREAPQKPRRAERAAAPSSNRKRARDVEDTDAIDEDARPRKARVVETLDGEKAGQASASMIMDDGAPAKPVKGSREKSQAKGKARARAAAAEADDHDSARKDAAARKPQTSRKRAREDPARRDDHAEPAARPSKRAKVPASGAAAPAAVLTVDLGHERSTRKRDTVKGASNQKEKVAAPARAAARTKKRPTSVHPASPPEECTDEPMSSATSGNKENRVGSATSEPRTTVRRYQRKPKPRLSMFPPPAPPDDDLDDDPLDCLS</sequence>
<organism evidence="2 3">
    <name type="scientific">Wolfiporia cocos (strain MD-104)</name>
    <name type="common">Brown rot fungus</name>
    <dbReference type="NCBI Taxonomy" id="742152"/>
    <lineage>
        <taxon>Eukaryota</taxon>
        <taxon>Fungi</taxon>
        <taxon>Dikarya</taxon>
        <taxon>Basidiomycota</taxon>
        <taxon>Agaricomycotina</taxon>
        <taxon>Agaricomycetes</taxon>
        <taxon>Polyporales</taxon>
        <taxon>Phaeolaceae</taxon>
        <taxon>Wolfiporia</taxon>
    </lineage>
</organism>
<dbReference type="AlphaFoldDB" id="A0A2H3JNM1"/>
<dbReference type="EMBL" id="KB468135">
    <property type="protein sequence ID" value="PCH43095.1"/>
    <property type="molecule type" value="Genomic_DNA"/>
</dbReference>
<feature type="compositionally biased region" description="Basic and acidic residues" evidence="1">
    <location>
        <begin position="359"/>
        <end position="368"/>
    </location>
</feature>
<dbReference type="STRING" id="742152.A0A2H3JNM1"/>
<feature type="compositionally biased region" description="Basic and acidic residues" evidence="1">
    <location>
        <begin position="509"/>
        <end position="531"/>
    </location>
</feature>
<feature type="compositionally biased region" description="Polar residues" evidence="1">
    <location>
        <begin position="133"/>
        <end position="144"/>
    </location>
</feature>
<feature type="compositionally biased region" description="Low complexity" evidence="1">
    <location>
        <begin position="493"/>
        <end position="504"/>
    </location>
</feature>
<feature type="compositionally biased region" description="Low complexity" evidence="1">
    <location>
        <begin position="186"/>
        <end position="200"/>
    </location>
</feature>
<keyword evidence="3" id="KW-1185">Reference proteome</keyword>
<feature type="compositionally biased region" description="Acidic residues" evidence="1">
    <location>
        <begin position="334"/>
        <end position="343"/>
    </location>
</feature>
<reference evidence="2 3" key="1">
    <citation type="journal article" date="2012" name="Science">
        <title>The Paleozoic origin of enzymatic lignin decomposition reconstructed from 31 fungal genomes.</title>
        <authorList>
            <person name="Floudas D."/>
            <person name="Binder M."/>
            <person name="Riley R."/>
            <person name="Barry K."/>
            <person name="Blanchette R.A."/>
            <person name="Henrissat B."/>
            <person name="Martinez A.T."/>
            <person name="Otillar R."/>
            <person name="Spatafora J.W."/>
            <person name="Yadav J.S."/>
            <person name="Aerts A."/>
            <person name="Benoit I."/>
            <person name="Boyd A."/>
            <person name="Carlson A."/>
            <person name="Copeland A."/>
            <person name="Coutinho P.M."/>
            <person name="de Vries R.P."/>
            <person name="Ferreira P."/>
            <person name="Findley K."/>
            <person name="Foster B."/>
            <person name="Gaskell J."/>
            <person name="Glotzer D."/>
            <person name="Gorecki P."/>
            <person name="Heitman J."/>
            <person name="Hesse C."/>
            <person name="Hori C."/>
            <person name="Igarashi K."/>
            <person name="Jurgens J.A."/>
            <person name="Kallen N."/>
            <person name="Kersten P."/>
            <person name="Kohler A."/>
            <person name="Kuees U."/>
            <person name="Kumar T.K.A."/>
            <person name="Kuo A."/>
            <person name="LaButti K."/>
            <person name="Larrondo L.F."/>
            <person name="Lindquist E."/>
            <person name="Ling A."/>
            <person name="Lombard V."/>
            <person name="Lucas S."/>
            <person name="Lundell T."/>
            <person name="Martin R."/>
            <person name="McLaughlin D.J."/>
            <person name="Morgenstern I."/>
            <person name="Morin E."/>
            <person name="Murat C."/>
            <person name="Nagy L.G."/>
            <person name="Nolan M."/>
            <person name="Ohm R.A."/>
            <person name="Patyshakuliyeva A."/>
            <person name="Rokas A."/>
            <person name="Ruiz-Duenas F.J."/>
            <person name="Sabat G."/>
            <person name="Salamov A."/>
            <person name="Samejima M."/>
            <person name="Schmutz J."/>
            <person name="Slot J.C."/>
            <person name="St John F."/>
            <person name="Stenlid J."/>
            <person name="Sun H."/>
            <person name="Sun S."/>
            <person name="Syed K."/>
            <person name="Tsang A."/>
            <person name="Wiebenga A."/>
            <person name="Young D."/>
            <person name="Pisabarro A."/>
            <person name="Eastwood D.C."/>
            <person name="Martin F."/>
            <person name="Cullen D."/>
            <person name="Grigoriev I.V."/>
            <person name="Hibbett D.S."/>
        </authorList>
    </citation>
    <scope>NUCLEOTIDE SEQUENCE [LARGE SCALE GENOMIC DNA]</scope>
    <source>
        <strain evidence="2 3">MD-104</strain>
    </source>
</reference>
<feature type="compositionally biased region" description="Polar residues" evidence="1">
    <location>
        <begin position="561"/>
        <end position="582"/>
    </location>
</feature>
<evidence type="ECO:0000313" key="2">
    <source>
        <dbReference type="EMBL" id="PCH43095.1"/>
    </source>
</evidence>
<gene>
    <name evidence="2" type="ORF">WOLCODRAFT_164235</name>
</gene>
<feature type="compositionally biased region" description="Basic residues" evidence="1">
    <location>
        <begin position="584"/>
        <end position="594"/>
    </location>
</feature>
<accession>A0A2H3JNM1</accession>
<dbReference type="OrthoDB" id="3047765at2759"/>
<name>A0A2H3JNM1_WOLCO</name>
<feature type="compositionally biased region" description="Basic and acidic residues" evidence="1">
    <location>
        <begin position="470"/>
        <end position="483"/>
    </location>
</feature>
<feature type="region of interest" description="Disordered" evidence="1">
    <location>
        <begin position="43"/>
        <end position="618"/>
    </location>
</feature>
<feature type="compositionally biased region" description="Basic and acidic residues" evidence="1">
    <location>
        <begin position="390"/>
        <end position="407"/>
    </location>
</feature>
<proteinExistence type="predicted"/>
<feature type="compositionally biased region" description="Basic and acidic residues" evidence="1">
    <location>
        <begin position="109"/>
        <end position="120"/>
    </location>
</feature>
<evidence type="ECO:0000256" key="1">
    <source>
        <dbReference type="SAM" id="MobiDB-lite"/>
    </source>
</evidence>
<protein>
    <submittedName>
        <fullName evidence="2">Uncharacterized protein</fullName>
    </submittedName>
</protein>
<feature type="compositionally biased region" description="Basic and acidic residues" evidence="1">
    <location>
        <begin position="175"/>
        <end position="185"/>
    </location>
</feature>